<keyword evidence="1" id="KW-0547">Nucleotide-binding</keyword>
<feature type="region of interest" description="Disordered" evidence="8">
    <location>
        <begin position="526"/>
        <end position="546"/>
    </location>
</feature>
<dbReference type="Proteomes" id="UP000007800">
    <property type="component" value="Unassembled WGS sequence"/>
</dbReference>
<keyword evidence="5 6" id="KW-0009">Actin-binding</keyword>
<dbReference type="GO" id="GO:0000146">
    <property type="term" value="F:microfilament motor activity"/>
    <property type="evidence" value="ECO:0007669"/>
    <property type="project" value="TreeGrafter"/>
</dbReference>
<sequence length="928" mass="104019">MSVVGSSRMSVARGGGGVATLNYGGAAASKKCIASEFAKQVDVLLEDLKATRSHYIRCIKPNDDQLPGVLEPKRVFKQLEVTGMFTVLVLMAHAYPTRIPYADLFDRYKSMLPGHILGLLMRSGRGGGARLFVEQMLEVVANEERLAGRDYAKGKEFALGTSKVFFRPQSVEPVDSLLAAIDCDVAKRNRVAQAIASSIIRRRRYRQQCYIRTGGRLLIIQRRRQNYWKWFHNYFLRLTAIVTFIRRRLLPSIYEKRRIREAAACKIQRHWRARRERRRREAALVIVSRLRCYLAKKMLKERAQRRRVCSASAVTIQCAWRQRTARRELRRRFNANEEAKRRRAEIERMKELQREKEVAEQELREARELIERKEEESAAVCQALVKQEEEKTIEREKRGMALADWEARQAREADVARAREEIEKTRLMEERASLEASLAEERARFQTQLAAEKARVEAEMAEEKAKMERNLAEERAAIEAERARNEEEKRRIEAERAQEAAMAEALRLQQIELDREKTELEQVKLATSMGPVSSPGDSDASVVKREQELLAEREEEIARLRAEVEAFRMKQDAEMKIEEEAASSKRAHSPALDSVPPAKRSRSNSSELGKGTPMQKCVGLPSSVSKLPVDRPRALGDVPMMSASPLAFTPGRGGDRSESRLESAGKARRAARADYSGGVATAVNRREQLQRLERMYNSTEKERRLKAMRESALWIDDDSATSPSPIKAVGEDHCGGGECSMLDIPDQGMCEAKPQTKWETEPSGISEATVTERKIWTREQRNSCRLTSEISISSIANSESHIKQPRARVAAKGARARAASANTSAACASRSGSGGSIPARAVRNCRAAAAVYEHENISGISNVSKLSVNQSRSGLAGKGRGAGTRMQPPGFTTVKGVARGSASNRAISAPVTGRRVRVTLKASNCWGF</sequence>
<evidence type="ECO:0000256" key="1">
    <source>
        <dbReference type="ARBA" id="ARBA00022741"/>
    </source>
</evidence>
<dbReference type="GO" id="GO:0051015">
    <property type="term" value="F:actin filament binding"/>
    <property type="evidence" value="ECO:0007669"/>
    <property type="project" value="TreeGrafter"/>
</dbReference>
<evidence type="ECO:0000259" key="9">
    <source>
        <dbReference type="PROSITE" id="PS51456"/>
    </source>
</evidence>
<name>C5LY22_PERM5</name>
<dbReference type="SUPFAM" id="SSF52540">
    <property type="entry name" value="P-loop containing nucleoside triphosphate hydrolases"/>
    <property type="match status" value="1"/>
</dbReference>
<comment type="caution">
    <text evidence="6">Lacks conserved residue(s) required for the propagation of feature annotation.</text>
</comment>
<dbReference type="GO" id="GO:0005737">
    <property type="term" value="C:cytoplasm"/>
    <property type="evidence" value="ECO:0007669"/>
    <property type="project" value="TreeGrafter"/>
</dbReference>
<evidence type="ECO:0000256" key="5">
    <source>
        <dbReference type="ARBA" id="ARBA00023203"/>
    </source>
</evidence>
<comment type="similarity">
    <text evidence="6">Belongs to the TRAFAC class myosin-kinesin ATPase superfamily. Myosin family.</text>
</comment>
<dbReference type="OrthoDB" id="6108017at2759"/>
<dbReference type="AlphaFoldDB" id="C5LY22"/>
<dbReference type="PANTHER" id="PTHR13140:SF706">
    <property type="entry name" value="DILUTE CLASS UNCONVENTIONAL MYOSIN, ISOFORM C"/>
    <property type="match status" value="1"/>
</dbReference>
<feature type="coiled-coil region" evidence="7">
    <location>
        <begin position="334"/>
        <end position="390"/>
    </location>
</feature>
<evidence type="ECO:0000256" key="4">
    <source>
        <dbReference type="ARBA" id="ARBA00023175"/>
    </source>
</evidence>
<dbReference type="EMBL" id="GG686772">
    <property type="protein sequence ID" value="EEQ98352.1"/>
    <property type="molecule type" value="Genomic_DNA"/>
</dbReference>
<keyword evidence="7" id="KW-0175">Coiled coil</keyword>
<dbReference type="PROSITE" id="PS51456">
    <property type="entry name" value="MYOSIN_MOTOR"/>
    <property type="match status" value="1"/>
</dbReference>
<feature type="region of interest" description="Actin-binding" evidence="6">
    <location>
        <begin position="41"/>
        <end position="63"/>
    </location>
</feature>
<dbReference type="Gene3D" id="1.20.58.530">
    <property type="match status" value="1"/>
</dbReference>
<dbReference type="InParanoid" id="C5LY22"/>
<keyword evidence="4" id="KW-0505">Motor protein</keyword>
<evidence type="ECO:0000313" key="10">
    <source>
        <dbReference type="EMBL" id="EEQ98352.1"/>
    </source>
</evidence>
<gene>
    <name evidence="10" type="ORF">Pmar_PMAR013701</name>
</gene>
<evidence type="ECO:0000256" key="8">
    <source>
        <dbReference type="SAM" id="MobiDB-lite"/>
    </source>
</evidence>
<accession>C5LY22</accession>
<protein>
    <submittedName>
        <fullName evidence="10">Myosin heavy chain, cardiac muscle beta isoform, putative</fullName>
    </submittedName>
</protein>
<evidence type="ECO:0000313" key="11">
    <source>
        <dbReference type="Proteomes" id="UP000007800"/>
    </source>
</evidence>
<dbReference type="RefSeq" id="XP_002765635.1">
    <property type="nucleotide sequence ID" value="XM_002765589.1"/>
</dbReference>
<dbReference type="GO" id="GO:0005524">
    <property type="term" value="F:ATP binding"/>
    <property type="evidence" value="ECO:0007669"/>
    <property type="project" value="UniProtKB-KW"/>
</dbReference>
<dbReference type="Pfam" id="PF00063">
    <property type="entry name" value="Myosin_head"/>
    <property type="match status" value="1"/>
</dbReference>
<proteinExistence type="inferred from homology"/>
<feature type="compositionally biased region" description="Basic and acidic residues" evidence="8">
    <location>
        <begin position="653"/>
        <end position="665"/>
    </location>
</feature>
<dbReference type="OMA" id="KWETEPS"/>
<feature type="region of interest" description="Disordered" evidence="8">
    <location>
        <begin position="575"/>
        <end position="669"/>
    </location>
</feature>
<dbReference type="InterPro" id="IPR036961">
    <property type="entry name" value="Kinesin_motor_dom_sf"/>
</dbReference>
<keyword evidence="2" id="KW-0067">ATP-binding</keyword>
<dbReference type="PROSITE" id="PS50096">
    <property type="entry name" value="IQ"/>
    <property type="match status" value="2"/>
</dbReference>
<dbReference type="GeneID" id="9040820"/>
<reference evidence="10 11" key="1">
    <citation type="submission" date="2008-07" db="EMBL/GenBank/DDBJ databases">
        <authorList>
            <person name="El-Sayed N."/>
            <person name="Caler E."/>
            <person name="Inman J."/>
            <person name="Amedeo P."/>
            <person name="Hass B."/>
            <person name="Wortman J."/>
        </authorList>
    </citation>
    <scope>NUCLEOTIDE SEQUENCE [LARGE SCALE GENOMIC DNA]</scope>
    <source>
        <strain evidence="11">ATCC 50983 / TXsc</strain>
    </source>
</reference>
<dbReference type="PANTHER" id="PTHR13140">
    <property type="entry name" value="MYOSIN"/>
    <property type="match status" value="1"/>
</dbReference>
<dbReference type="GO" id="GO:0016020">
    <property type="term" value="C:membrane"/>
    <property type="evidence" value="ECO:0007669"/>
    <property type="project" value="TreeGrafter"/>
</dbReference>
<dbReference type="Gene3D" id="3.40.850.10">
    <property type="entry name" value="Kinesin motor domain"/>
    <property type="match status" value="1"/>
</dbReference>
<dbReference type="InterPro" id="IPR027417">
    <property type="entry name" value="P-loop_NTPase"/>
</dbReference>
<evidence type="ECO:0000256" key="6">
    <source>
        <dbReference type="PROSITE-ProRule" id="PRU00782"/>
    </source>
</evidence>
<keyword evidence="11" id="KW-1185">Reference proteome</keyword>
<evidence type="ECO:0000256" key="2">
    <source>
        <dbReference type="ARBA" id="ARBA00022840"/>
    </source>
</evidence>
<dbReference type="Gene3D" id="1.20.5.4820">
    <property type="match status" value="1"/>
</dbReference>
<dbReference type="GO" id="GO:0016459">
    <property type="term" value="C:myosin complex"/>
    <property type="evidence" value="ECO:0007669"/>
    <property type="project" value="UniProtKB-KW"/>
</dbReference>
<organism evidence="11">
    <name type="scientific">Perkinsus marinus (strain ATCC 50983 / TXsc)</name>
    <dbReference type="NCBI Taxonomy" id="423536"/>
    <lineage>
        <taxon>Eukaryota</taxon>
        <taxon>Sar</taxon>
        <taxon>Alveolata</taxon>
        <taxon>Perkinsozoa</taxon>
        <taxon>Perkinsea</taxon>
        <taxon>Perkinsida</taxon>
        <taxon>Perkinsidae</taxon>
        <taxon>Perkinsus</taxon>
    </lineage>
</organism>
<evidence type="ECO:0000256" key="7">
    <source>
        <dbReference type="SAM" id="Coils"/>
    </source>
</evidence>
<keyword evidence="3 6" id="KW-0518">Myosin</keyword>
<feature type="domain" description="Myosin motor" evidence="9">
    <location>
        <begin position="1"/>
        <end position="179"/>
    </location>
</feature>
<evidence type="ECO:0000256" key="3">
    <source>
        <dbReference type="ARBA" id="ARBA00023123"/>
    </source>
</evidence>
<dbReference type="GO" id="GO:0007015">
    <property type="term" value="P:actin filament organization"/>
    <property type="evidence" value="ECO:0007669"/>
    <property type="project" value="TreeGrafter"/>
</dbReference>
<dbReference type="InterPro" id="IPR001609">
    <property type="entry name" value="Myosin_head_motor_dom-like"/>
</dbReference>